<dbReference type="SUPFAM" id="SSF55073">
    <property type="entry name" value="Nucleotide cyclase"/>
    <property type="match status" value="1"/>
</dbReference>
<dbReference type="GO" id="GO:0052621">
    <property type="term" value="F:diguanylate cyclase activity"/>
    <property type="evidence" value="ECO:0007669"/>
    <property type="project" value="TreeGrafter"/>
</dbReference>
<dbReference type="GO" id="GO:1902201">
    <property type="term" value="P:negative regulation of bacterial-type flagellum-dependent cell motility"/>
    <property type="evidence" value="ECO:0007669"/>
    <property type="project" value="TreeGrafter"/>
</dbReference>
<feature type="domain" description="GGDEF" evidence="2">
    <location>
        <begin position="234"/>
        <end position="361"/>
    </location>
</feature>
<dbReference type="InterPro" id="IPR029787">
    <property type="entry name" value="Nucleotide_cyclase"/>
</dbReference>
<evidence type="ECO:0000259" key="2">
    <source>
        <dbReference type="PROSITE" id="PS50887"/>
    </source>
</evidence>
<dbReference type="AlphaFoldDB" id="A0A7C9M764"/>
<dbReference type="SMART" id="SM00267">
    <property type="entry name" value="GGDEF"/>
    <property type="match status" value="1"/>
</dbReference>
<accession>A0A7C9M764</accession>
<dbReference type="InterPro" id="IPR043128">
    <property type="entry name" value="Rev_trsase/Diguanyl_cyclase"/>
</dbReference>
<evidence type="ECO:0000313" key="4">
    <source>
        <dbReference type="Proteomes" id="UP000483286"/>
    </source>
</evidence>
<comment type="caution">
    <text evidence="3">The sequence shown here is derived from an EMBL/GenBank/DDBJ whole genome shotgun (WGS) entry which is preliminary data.</text>
</comment>
<dbReference type="PANTHER" id="PTHR45138:SF9">
    <property type="entry name" value="DIGUANYLATE CYCLASE DGCM-RELATED"/>
    <property type="match status" value="1"/>
</dbReference>
<dbReference type="Proteomes" id="UP000483286">
    <property type="component" value="Unassembled WGS sequence"/>
</dbReference>
<dbReference type="NCBIfam" id="TIGR00254">
    <property type="entry name" value="GGDEF"/>
    <property type="match status" value="1"/>
</dbReference>
<name>A0A7C9M764_9DEIO</name>
<feature type="transmembrane region" description="Helical" evidence="1">
    <location>
        <begin position="113"/>
        <end position="131"/>
    </location>
</feature>
<organism evidence="3 4">
    <name type="scientific">Deinococcus arboris</name>
    <dbReference type="NCBI Taxonomy" id="2682977"/>
    <lineage>
        <taxon>Bacteria</taxon>
        <taxon>Thermotogati</taxon>
        <taxon>Deinococcota</taxon>
        <taxon>Deinococci</taxon>
        <taxon>Deinococcales</taxon>
        <taxon>Deinococcaceae</taxon>
        <taxon>Deinococcus</taxon>
    </lineage>
</organism>
<keyword evidence="1" id="KW-1133">Transmembrane helix</keyword>
<feature type="transmembrane region" description="Helical" evidence="1">
    <location>
        <begin position="27"/>
        <end position="46"/>
    </location>
</feature>
<keyword evidence="1" id="KW-0812">Transmembrane</keyword>
<evidence type="ECO:0000256" key="1">
    <source>
        <dbReference type="SAM" id="Phobius"/>
    </source>
</evidence>
<keyword evidence="4" id="KW-1185">Reference proteome</keyword>
<feature type="transmembrane region" description="Helical" evidence="1">
    <location>
        <begin position="137"/>
        <end position="156"/>
    </location>
</feature>
<keyword evidence="1" id="KW-0472">Membrane</keyword>
<dbReference type="RefSeq" id="WP_157459717.1">
    <property type="nucleotide sequence ID" value="NZ_WQLB01000017.1"/>
</dbReference>
<gene>
    <name evidence="3" type="ORF">GO986_12925</name>
</gene>
<dbReference type="FunFam" id="3.30.70.270:FF:000001">
    <property type="entry name" value="Diguanylate cyclase domain protein"/>
    <property type="match status" value="1"/>
</dbReference>
<dbReference type="EMBL" id="WQLB01000017">
    <property type="protein sequence ID" value="MVN87665.1"/>
    <property type="molecule type" value="Genomic_DNA"/>
</dbReference>
<dbReference type="GO" id="GO:0005886">
    <property type="term" value="C:plasma membrane"/>
    <property type="evidence" value="ECO:0007669"/>
    <property type="project" value="TreeGrafter"/>
</dbReference>
<dbReference type="Gene3D" id="3.30.70.270">
    <property type="match status" value="1"/>
</dbReference>
<sequence>MTRPLRHYQRLLAPPEPDTAEFAYRRGGLLTLLACGIFVSAFTLLVQTGPDFSTADRLGLAVIIVKDVALTLWLWRRPRHFLAIGLTELLLQVVASVVRLYLTLHSPPTFNGLGGYAPWTTVTYLAAFLVLPTRPALGVSLAQFGGLLLVGLGFMLSPRSDPAMKAALGNTLLQTALVHATFIAFLTLQQRLLQHYVQALVGARHEATLAGQDALTGLPNRRQLNLWLRAPQPPLLSVVLFDLDHFKRVNDTYGHSVGDETLQHVARVLRRTVRQHDRAGRWGGEEFLILVAGSAQDAALVADRVQGALRAAPYDPVGTVTISCGVAQAAPGETADTVLRRADEALYRAKRAGRDTVSVAA</sequence>
<dbReference type="InterPro" id="IPR050469">
    <property type="entry name" value="Diguanylate_Cyclase"/>
</dbReference>
<feature type="transmembrane region" description="Helical" evidence="1">
    <location>
        <begin position="58"/>
        <end position="75"/>
    </location>
</feature>
<dbReference type="InterPro" id="IPR000160">
    <property type="entry name" value="GGDEF_dom"/>
</dbReference>
<dbReference type="GO" id="GO:0043709">
    <property type="term" value="P:cell adhesion involved in single-species biofilm formation"/>
    <property type="evidence" value="ECO:0007669"/>
    <property type="project" value="TreeGrafter"/>
</dbReference>
<proteinExistence type="predicted"/>
<reference evidence="3 4" key="1">
    <citation type="submission" date="2019-12" db="EMBL/GenBank/DDBJ databases">
        <title>Deinococcus sp. HMF7620 Genome sequencing and assembly.</title>
        <authorList>
            <person name="Kang H."/>
            <person name="Kim H."/>
            <person name="Joh K."/>
        </authorList>
    </citation>
    <scope>NUCLEOTIDE SEQUENCE [LARGE SCALE GENOMIC DNA]</scope>
    <source>
        <strain evidence="3 4">HMF7620</strain>
    </source>
</reference>
<dbReference type="Pfam" id="PF00990">
    <property type="entry name" value="GGDEF"/>
    <property type="match status" value="1"/>
</dbReference>
<protein>
    <submittedName>
        <fullName evidence="3">Diguanylate cyclase</fullName>
    </submittedName>
</protein>
<dbReference type="PROSITE" id="PS50887">
    <property type="entry name" value="GGDEF"/>
    <property type="match status" value="1"/>
</dbReference>
<feature type="transmembrane region" description="Helical" evidence="1">
    <location>
        <begin position="81"/>
        <end position="101"/>
    </location>
</feature>
<dbReference type="PANTHER" id="PTHR45138">
    <property type="entry name" value="REGULATORY COMPONENTS OF SENSORY TRANSDUCTION SYSTEM"/>
    <property type="match status" value="1"/>
</dbReference>
<dbReference type="CDD" id="cd01949">
    <property type="entry name" value="GGDEF"/>
    <property type="match status" value="1"/>
</dbReference>
<evidence type="ECO:0000313" key="3">
    <source>
        <dbReference type="EMBL" id="MVN87665.1"/>
    </source>
</evidence>
<feature type="transmembrane region" description="Helical" evidence="1">
    <location>
        <begin position="168"/>
        <end position="188"/>
    </location>
</feature>